<sequence length="336" mass="37475">MTASASPQILRLPSPEDFVTFAPEFGTRFILTVDTEEEFDWSKPLDRTSHGLDHIPRLAKFQQFCEGLGVVPVYLVDYPVASDPRAAEVLGAAVLAGRAEIGVQLHPWVNPPYDELVNVHNSFAGNLPADLERAKFRKLRDTIEQAFGVGPLIYRAGRYGVGPNTAAALSDCAIAIDTSVRSRFDYSSTGGPNFRDHPLRPWWIDRRNGLMEMPLTTVFAGHLRRHGPAVYPALWRVPRLRGALARLGLLDRIPLTPEGVTVLEALTGIDMALESRLPLLVFSFHSPSLRPGYTPYVRSEDDLDQFYDWWRGVFAHLARHRVRPTCVSEIIAAAQV</sequence>
<dbReference type="EMBL" id="JRVC01000023">
    <property type="protein sequence ID" value="KHS43237.1"/>
    <property type="molecule type" value="Genomic_DNA"/>
</dbReference>
<proteinExistence type="predicted"/>
<dbReference type="GO" id="GO:0005975">
    <property type="term" value="P:carbohydrate metabolic process"/>
    <property type="evidence" value="ECO:0007669"/>
    <property type="project" value="InterPro"/>
</dbReference>
<gene>
    <name evidence="1" type="ORF">NJ75_03867</name>
</gene>
<reference evidence="1 2" key="1">
    <citation type="submission" date="2014-10" db="EMBL/GenBank/DDBJ databases">
        <title>Draft genome sequence of Novosphingobium subterraneum DSM 12447.</title>
        <authorList>
            <person name="Gan H.M."/>
            <person name="Gan H.Y."/>
            <person name="Savka M.A."/>
        </authorList>
    </citation>
    <scope>NUCLEOTIDE SEQUENCE [LARGE SCALE GENOMIC DNA]</scope>
    <source>
        <strain evidence="1 2">DSM 12447</strain>
    </source>
</reference>
<keyword evidence="2" id="KW-1185">Reference proteome</keyword>
<dbReference type="GO" id="GO:0016740">
    <property type="term" value="F:transferase activity"/>
    <property type="evidence" value="ECO:0007669"/>
    <property type="project" value="UniProtKB-KW"/>
</dbReference>
<dbReference type="RefSeq" id="WP_039337419.1">
    <property type="nucleotide sequence ID" value="NZ_JRVC01000023.1"/>
</dbReference>
<organism evidence="1 2">
    <name type="scientific">Novosphingobium subterraneum</name>
    <dbReference type="NCBI Taxonomy" id="48936"/>
    <lineage>
        <taxon>Bacteria</taxon>
        <taxon>Pseudomonadati</taxon>
        <taxon>Pseudomonadota</taxon>
        <taxon>Alphaproteobacteria</taxon>
        <taxon>Sphingomonadales</taxon>
        <taxon>Sphingomonadaceae</taxon>
        <taxon>Novosphingobium</taxon>
    </lineage>
</organism>
<comment type="caution">
    <text evidence="1">The sequence shown here is derived from an EMBL/GenBank/DDBJ whole genome shotgun (WGS) entry which is preliminary data.</text>
</comment>
<dbReference type="PATRIC" id="fig|48936.3.peg.3902"/>
<dbReference type="Proteomes" id="UP000031338">
    <property type="component" value="Unassembled WGS sequence"/>
</dbReference>
<dbReference type="AlphaFoldDB" id="A0A0B8ZY44"/>
<dbReference type="CDD" id="cd10935">
    <property type="entry name" value="CE4_WalW"/>
    <property type="match status" value="1"/>
</dbReference>
<evidence type="ECO:0000313" key="1">
    <source>
        <dbReference type="EMBL" id="KHS43237.1"/>
    </source>
</evidence>
<dbReference type="InterPro" id="IPR011330">
    <property type="entry name" value="Glyco_hydro/deAcase_b/a-brl"/>
</dbReference>
<keyword evidence="1" id="KW-0808">Transferase</keyword>
<evidence type="ECO:0000313" key="2">
    <source>
        <dbReference type="Proteomes" id="UP000031338"/>
    </source>
</evidence>
<name>A0A0B8ZY44_9SPHN</name>
<accession>A0A0B8ZY44</accession>
<dbReference type="SUPFAM" id="SSF88713">
    <property type="entry name" value="Glycoside hydrolase/deacetylase"/>
    <property type="match status" value="1"/>
</dbReference>
<protein>
    <submittedName>
        <fullName evidence="1">Group 1 glycosyl transferase</fullName>
    </submittedName>
</protein>
<dbReference type="Gene3D" id="3.20.20.370">
    <property type="entry name" value="Glycoside hydrolase/deacetylase"/>
    <property type="match status" value="1"/>
</dbReference>
<dbReference type="STRING" id="48936.NJ75_03867"/>